<gene>
    <name evidence="2" type="ORF">Tco_0941375</name>
</gene>
<evidence type="ECO:0000313" key="2">
    <source>
        <dbReference type="EMBL" id="GJT41510.1"/>
    </source>
</evidence>
<dbReference type="CDD" id="cd09272">
    <property type="entry name" value="RNase_HI_RT_Ty1"/>
    <property type="match status" value="1"/>
</dbReference>
<name>A0ABQ5DQQ1_9ASTR</name>
<dbReference type="Pfam" id="PF07727">
    <property type="entry name" value="RVT_2"/>
    <property type="match status" value="1"/>
</dbReference>
<dbReference type="EMBL" id="BQNB010015568">
    <property type="protein sequence ID" value="GJT41510.1"/>
    <property type="molecule type" value="Genomic_DNA"/>
</dbReference>
<dbReference type="Proteomes" id="UP001151760">
    <property type="component" value="Unassembled WGS sequence"/>
</dbReference>
<evidence type="ECO:0000313" key="3">
    <source>
        <dbReference type="Proteomes" id="UP001151760"/>
    </source>
</evidence>
<accession>A0ABQ5DQQ1</accession>
<sequence>MLINLKWIFKVKLDEFGGVLENKARLVAKGFRQEEGIDFEESFAPVARIEAIRIFISNAAHKNMTVYQIDVNTAFLNDELREEVYVNQPEGFVDQDHPNHVYRLKKALHGLKQTPRAWKEGKDILLSKYALEILKKYGMESRDPVDTLMLERTKLDEDLQGIQVNPTCYRDTGIALTAYADADHVGCQDTRRSTSGSAQFLGDRLVNWSSKKQKSIAISTTEAEYIALSGCYD</sequence>
<dbReference type="PANTHER" id="PTHR11439">
    <property type="entry name" value="GAG-POL-RELATED RETROTRANSPOSON"/>
    <property type="match status" value="1"/>
</dbReference>
<evidence type="ECO:0000259" key="1">
    <source>
        <dbReference type="Pfam" id="PF07727"/>
    </source>
</evidence>
<keyword evidence="3" id="KW-1185">Reference proteome</keyword>
<feature type="domain" description="Reverse transcriptase Ty1/copia-type" evidence="1">
    <location>
        <begin position="3"/>
        <end position="132"/>
    </location>
</feature>
<dbReference type="PANTHER" id="PTHR11439:SF509">
    <property type="entry name" value="RNA-DIRECTED DNA POLYMERASE"/>
    <property type="match status" value="1"/>
</dbReference>
<dbReference type="InterPro" id="IPR013103">
    <property type="entry name" value="RVT_2"/>
</dbReference>
<protein>
    <submittedName>
        <fullName evidence="2">Copia protein</fullName>
    </submittedName>
</protein>
<organism evidence="2 3">
    <name type="scientific">Tanacetum coccineum</name>
    <dbReference type="NCBI Taxonomy" id="301880"/>
    <lineage>
        <taxon>Eukaryota</taxon>
        <taxon>Viridiplantae</taxon>
        <taxon>Streptophyta</taxon>
        <taxon>Embryophyta</taxon>
        <taxon>Tracheophyta</taxon>
        <taxon>Spermatophyta</taxon>
        <taxon>Magnoliopsida</taxon>
        <taxon>eudicotyledons</taxon>
        <taxon>Gunneridae</taxon>
        <taxon>Pentapetalae</taxon>
        <taxon>asterids</taxon>
        <taxon>campanulids</taxon>
        <taxon>Asterales</taxon>
        <taxon>Asteraceae</taxon>
        <taxon>Asteroideae</taxon>
        <taxon>Anthemideae</taxon>
        <taxon>Anthemidinae</taxon>
        <taxon>Tanacetum</taxon>
    </lineage>
</organism>
<proteinExistence type="predicted"/>
<comment type="caution">
    <text evidence="2">The sequence shown here is derived from an EMBL/GenBank/DDBJ whole genome shotgun (WGS) entry which is preliminary data.</text>
</comment>
<reference evidence="2" key="1">
    <citation type="journal article" date="2022" name="Int. J. Mol. Sci.">
        <title>Draft Genome of Tanacetum Coccineum: Genomic Comparison of Closely Related Tanacetum-Family Plants.</title>
        <authorList>
            <person name="Yamashiro T."/>
            <person name="Shiraishi A."/>
            <person name="Nakayama K."/>
            <person name="Satake H."/>
        </authorList>
    </citation>
    <scope>NUCLEOTIDE SEQUENCE</scope>
</reference>
<reference evidence="2" key="2">
    <citation type="submission" date="2022-01" db="EMBL/GenBank/DDBJ databases">
        <authorList>
            <person name="Yamashiro T."/>
            <person name="Shiraishi A."/>
            <person name="Satake H."/>
            <person name="Nakayama K."/>
        </authorList>
    </citation>
    <scope>NUCLEOTIDE SEQUENCE</scope>
</reference>